<comment type="similarity">
    <text evidence="3 19">Belongs to the cation transport ATPase (P-type) (TC 3.A.3) family. Type IV subfamily.</text>
</comment>
<evidence type="ECO:0000256" key="3">
    <source>
        <dbReference type="ARBA" id="ARBA00008109"/>
    </source>
</evidence>
<dbReference type="GO" id="GO:0005886">
    <property type="term" value="C:plasma membrane"/>
    <property type="evidence" value="ECO:0007669"/>
    <property type="project" value="UniProtKB-SubCell"/>
</dbReference>
<evidence type="ECO:0000256" key="11">
    <source>
        <dbReference type="ARBA" id="ARBA00022967"/>
    </source>
</evidence>
<keyword evidence="10 18" id="KW-0460">Magnesium</keyword>
<evidence type="ECO:0000256" key="20">
    <source>
        <dbReference type="SAM" id="MobiDB-lite"/>
    </source>
</evidence>
<dbReference type="Gene3D" id="3.40.1110.10">
    <property type="entry name" value="Calcium-transporting ATPase, cytoplasmic domain N"/>
    <property type="match status" value="1"/>
</dbReference>
<comment type="catalytic activity">
    <reaction evidence="14 19">
        <text>ATP + H2O + phospholipidSide 1 = ADP + phosphate + phospholipidSide 2.</text>
        <dbReference type="EC" id="7.6.2.1"/>
    </reaction>
</comment>
<keyword evidence="12 19" id="KW-1133">Transmembrane helix</keyword>
<evidence type="ECO:0000256" key="18">
    <source>
        <dbReference type="PIRSR" id="PIRSR606539-3"/>
    </source>
</evidence>
<dbReference type="InterPro" id="IPR006539">
    <property type="entry name" value="P-type_ATPase_IV"/>
</dbReference>
<dbReference type="Pfam" id="PF16212">
    <property type="entry name" value="PhoLip_ATPase_C"/>
    <property type="match status" value="1"/>
</dbReference>
<evidence type="ECO:0000256" key="19">
    <source>
        <dbReference type="RuleBase" id="RU362033"/>
    </source>
</evidence>
<dbReference type="InterPro" id="IPR023299">
    <property type="entry name" value="ATPase_P-typ_cyto_dom_N"/>
</dbReference>
<dbReference type="PROSITE" id="PS00154">
    <property type="entry name" value="ATPASE_E1_E2"/>
    <property type="match status" value="1"/>
</dbReference>
<dbReference type="FunFam" id="3.40.1110.10:FF:000087">
    <property type="entry name" value="Phospholipid-transporting ATPase"/>
    <property type="match status" value="1"/>
</dbReference>
<dbReference type="InterPro" id="IPR018303">
    <property type="entry name" value="ATPase_P-typ_P_site"/>
</dbReference>
<dbReference type="PANTHER" id="PTHR24092:SF150">
    <property type="entry name" value="PHOSPHOLIPID-TRANSPORTING ATPASE"/>
    <property type="match status" value="1"/>
</dbReference>
<dbReference type="PRINTS" id="PR00119">
    <property type="entry name" value="CATATPASE"/>
</dbReference>
<dbReference type="GO" id="GO:0000287">
    <property type="term" value="F:magnesium ion binding"/>
    <property type="evidence" value="ECO:0007669"/>
    <property type="project" value="UniProtKB-UniRule"/>
</dbReference>
<dbReference type="NCBIfam" id="TIGR01652">
    <property type="entry name" value="ATPase-Plipid"/>
    <property type="match status" value="1"/>
</dbReference>
<feature type="binding site" evidence="17">
    <location>
        <position position="606"/>
    </location>
    <ligand>
        <name>ATP</name>
        <dbReference type="ChEBI" id="CHEBI:30616"/>
    </ligand>
</feature>
<sequence>MSTPQKMKSGTENIPMLSTPESSRRLIDGQGTGAQSNGGGSGGARGVDSVDCITGKLDHRVININAPQGTKFVGNKISTAKYTLVTFVPCFLFEQFRRYSNIFFLFIALLQQIPDVSPTGRYTTLIPLILIMVVSGIKEIIEDIKRHLADGEINHRSVDVLKNGLTYVEQWKDLNVGDIVKVYDNSFFPADLLVLSTSENEGMCYIETMNLDGETNLKVRQALSETSSLTDPSTLSQLRGQIECDHPNRFIYEFTGNFKERGRPAVPLGPERILLRGSMLRNTAWIIGLVVYTGPDSKLMKNATAAPLKRSTVDKITNTQTIMLFVLLLALCFISAAGNTIWTLGRPLGGDWYLSPHSPSFHSNLLTFIILYNNLIPISLQVTLEIVRFVQATFINNDIDMYYEPTDTPAAARTSNLNEELGMVKFVFSDKTGTLTRNVMEFKICSVAGGIMEPNFNSNNVDEQKRMVGRNPKTEPVIREFLTMLAVCHTVIPETKQGKINYHASSPDEKALILGACAFGYVFTSRHYKEIEINALGDSQRYTVLNVLEFTSDRKRMSLIVRTPKNEIKVFCKGADNVILARLEPNSKHVEETKLHLDQFASAGYRTLCFGVATLTEQKYKNWQALYQQAATAMVNREEKIAEVCELIETGLSLLGASAVEDKLQDYVPETIAALIKAKINVWVLTGDKKETAINIGYSSRLIGHDTPLLDLDGTSLDTVRESLQQHRTKLVSLLGTTDNNYAIIIDGLALNYALTHELRKDFLELCLTCNAVICCRVSPLQKAEVVELVTINTKCVTLAIGDGANDVAMIQKAHVGVGISGVEGLQAACASDYSIGQFRFLLKLLFVHGSWNYNRICLLILYSFYKNICLYVMELWFAIYSGWSGQVLFERWTIGMYNVLFTAFPPFAIGILDQVCSARTRLKYPLLYSQTDNTFNVKVFWIWIANAIFHSVLMFWIPMIIYGEGIIWSSGKDGGYLVLGNIVYTVTVIVVCIKAGLHIRCWTYLTHLSIWGSILLWFSVLVLYSFAWPTLPLGNPMVGMYQLMFSSLVFWLSAVTVPVFTLMLDVSFVVIYKAFYKNVLDMFRENDIRRLDMQTIISHEESSRTF</sequence>
<dbReference type="Pfam" id="PF13246">
    <property type="entry name" value="Cation_ATPase"/>
    <property type="match status" value="1"/>
</dbReference>
<evidence type="ECO:0000256" key="4">
    <source>
        <dbReference type="ARBA" id="ARBA00022475"/>
    </source>
</evidence>
<evidence type="ECO:0000256" key="5">
    <source>
        <dbReference type="ARBA" id="ARBA00022553"/>
    </source>
</evidence>
<feature type="binding site" evidence="17">
    <location>
        <position position="777"/>
    </location>
    <ligand>
        <name>ATP</name>
        <dbReference type="ChEBI" id="CHEBI:30616"/>
    </ligand>
</feature>
<feature type="binding site" evidence="18">
    <location>
        <position position="807"/>
    </location>
    <ligand>
        <name>Mg(2+)</name>
        <dbReference type="ChEBI" id="CHEBI:18420"/>
    </ligand>
</feature>
<dbReference type="InterPro" id="IPR008250">
    <property type="entry name" value="ATPase_P-typ_transduc_dom_A_sf"/>
</dbReference>
<feature type="binding site" evidence="17">
    <location>
        <position position="509"/>
    </location>
    <ligand>
        <name>ATP</name>
        <dbReference type="ChEBI" id="CHEBI:30616"/>
    </ligand>
</feature>
<keyword evidence="9 17" id="KW-0067">ATP-binding</keyword>
<dbReference type="GO" id="GO:0140326">
    <property type="term" value="F:ATPase-coupled intramembrane lipid transporter activity"/>
    <property type="evidence" value="ECO:0007669"/>
    <property type="project" value="UniProtKB-EC"/>
</dbReference>
<dbReference type="InterPro" id="IPR001757">
    <property type="entry name" value="P_typ_ATPase"/>
</dbReference>
<comment type="subcellular location">
    <subcellularLocation>
        <location evidence="2">Cell membrane</location>
    </subcellularLocation>
    <subcellularLocation>
        <location evidence="1 19">Membrane</location>
        <topology evidence="1 19">Multi-pass membrane protein</topology>
    </subcellularLocation>
</comment>
<dbReference type="InterPro" id="IPR023214">
    <property type="entry name" value="HAD_sf"/>
</dbReference>
<dbReference type="InterPro" id="IPR044492">
    <property type="entry name" value="P_typ_ATPase_HD_dom"/>
</dbReference>
<feature type="binding site" evidence="17">
    <location>
        <position position="550"/>
    </location>
    <ligand>
        <name>ATP</name>
        <dbReference type="ChEBI" id="CHEBI:30616"/>
    </ligand>
</feature>
<feature type="transmembrane region" description="Helical" evidence="19">
    <location>
        <begin position="975"/>
        <end position="997"/>
    </location>
</feature>
<dbReference type="SFLD" id="SFLDG00002">
    <property type="entry name" value="C1.7:_P-type_atpase_like"/>
    <property type="match status" value="1"/>
</dbReference>
<name>A0A8D8S1B1_9HEMI</name>
<evidence type="ECO:0000256" key="10">
    <source>
        <dbReference type="ARBA" id="ARBA00022842"/>
    </source>
</evidence>
<dbReference type="InterPro" id="IPR032630">
    <property type="entry name" value="P_typ_ATPase_c"/>
</dbReference>
<feature type="binding site" evidence="17">
    <location>
        <position position="431"/>
    </location>
    <ligand>
        <name>ATP</name>
        <dbReference type="ChEBI" id="CHEBI:30616"/>
    </ligand>
</feature>
<evidence type="ECO:0000313" key="23">
    <source>
        <dbReference type="EMBL" id="CAG6661135.1"/>
    </source>
</evidence>
<evidence type="ECO:0000256" key="9">
    <source>
        <dbReference type="ARBA" id="ARBA00022840"/>
    </source>
</evidence>
<dbReference type="SUPFAM" id="SSF81660">
    <property type="entry name" value="Metal cation-transporting ATPase, ATP-binding domain N"/>
    <property type="match status" value="1"/>
</dbReference>
<evidence type="ECO:0000256" key="14">
    <source>
        <dbReference type="ARBA" id="ARBA00034036"/>
    </source>
</evidence>
<feature type="transmembrane region" description="Helical" evidence="19">
    <location>
        <begin position="857"/>
        <end position="880"/>
    </location>
</feature>
<feature type="domain" description="P-type ATPase N-terminal" evidence="21">
    <location>
        <begin position="65"/>
        <end position="125"/>
    </location>
</feature>
<feature type="compositionally biased region" description="Gly residues" evidence="20">
    <location>
        <begin position="30"/>
        <end position="45"/>
    </location>
</feature>
<evidence type="ECO:0000256" key="1">
    <source>
        <dbReference type="ARBA" id="ARBA00004141"/>
    </source>
</evidence>
<dbReference type="Gene3D" id="3.40.50.1000">
    <property type="entry name" value="HAD superfamily/HAD-like"/>
    <property type="match status" value="1"/>
</dbReference>
<dbReference type="EMBL" id="HBUF01198843">
    <property type="protein sequence ID" value="CAG6661135.1"/>
    <property type="molecule type" value="Transcribed_RNA"/>
</dbReference>
<feature type="binding site" evidence="17">
    <location>
        <position position="432"/>
    </location>
    <ligand>
        <name>ATP</name>
        <dbReference type="ChEBI" id="CHEBI:30616"/>
    </ligand>
</feature>
<feature type="binding site" evidence="17">
    <location>
        <position position="807"/>
    </location>
    <ligand>
        <name>ATP</name>
        <dbReference type="ChEBI" id="CHEBI:30616"/>
    </ligand>
</feature>
<evidence type="ECO:0000256" key="13">
    <source>
        <dbReference type="ARBA" id="ARBA00023136"/>
    </source>
</evidence>
<accession>A0A8D8S1B1</accession>
<feature type="transmembrane region" description="Helical" evidence="19">
    <location>
        <begin position="1009"/>
        <end position="1029"/>
    </location>
</feature>
<evidence type="ECO:0000256" key="12">
    <source>
        <dbReference type="ARBA" id="ARBA00022989"/>
    </source>
</evidence>
<dbReference type="SUPFAM" id="SSF81653">
    <property type="entry name" value="Calcium ATPase, transduction domain A"/>
    <property type="match status" value="1"/>
</dbReference>
<dbReference type="GO" id="GO:0005802">
    <property type="term" value="C:trans-Golgi network"/>
    <property type="evidence" value="ECO:0007669"/>
    <property type="project" value="TreeGrafter"/>
</dbReference>
<dbReference type="InterPro" id="IPR023298">
    <property type="entry name" value="ATPase_P-typ_TM_dom_sf"/>
</dbReference>
<evidence type="ECO:0000256" key="6">
    <source>
        <dbReference type="ARBA" id="ARBA00022692"/>
    </source>
</evidence>
<evidence type="ECO:0000256" key="7">
    <source>
        <dbReference type="ARBA" id="ARBA00022723"/>
    </source>
</evidence>
<keyword evidence="13 19" id="KW-0472">Membrane</keyword>
<evidence type="ECO:0000256" key="8">
    <source>
        <dbReference type="ARBA" id="ARBA00022741"/>
    </source>
</evidence>
<feature type="binding site" evidence="18">
    <location>
        <position position="803"/>
    </location>
    <ligand>
        <name>Mg(2+)</name>
        <dbReference type="ChEBI" id="CHEBI:18420"/>
    </ligand>
</feature>
<feature type="binding site" evidence="17">
    <location>
        <position position="686"/>
    </location>
    <ligand>
        <name>ATP</name>
        <dbReference type="ChEBI" id="CHEBI:30616"/>
    </ligand>
</feature>
<feature type="binding site" evidence="17">
    <location>
        <position position="688"/>
    </location>
    <ligand>
        <name>ATP</name>
        <dbReference type="ChEBI" id="CHEBI:30616"/>
    </ligand>
</feature>
<dbReference type="SUPFAM" id="SSF56784">
    <property type="entry name" value="HAD-like"/>
    <property type="match status" value="1"/>
</dbReference>
<keyword evidence="4" id="KW-1003">Cell membrane</keyword>
<dbReference type="FunFam" id="3.40.50.1000:FF:000014">
    <property type="entry name" value="Phospholipid-transporting ATPase"/>
    <property type="match status" value="1"/>
</dbReference>
<feature type="transmembrane region" description="Helical" evidence="19">
    <location>
        <begin position="322"/>
        <end position="345"/>
    </location>
</feature>
<comment type="catalytic activity">
    <reaction evidence="15">
        <text>a 1,2-diacyl-sn-glycero-3-phospho-L-serine(out) + ATP + H2O = a 1,2-diacyl-sn-glycero-3-phospho-L-serine(in) + ADP + phosphate + H(+)</text>
        <dbReference type="Rhea" id="RHEA:38567"/>
        <dbReference type="ChEBI" id="CHEBI:15377"/>
        <dbReference type="ChEBI" id="CHEBI:15378"/>
        <dbReference type="ChEBI" id="CHEBI:30616"/>
        <dbReference type="ChEBI" id="CHEBI:43474"/>
        <dbReference type="ChEBI" id="CHEBI:57262"/>
        <dbReference type="ChEBI" id="CHEBI:456216"/>
    </reaction>
    <physiologicalReaction direction="left-to-right" evidence="15">
        <dbReference type="Rhea" id="RHEA:38568"/>
    </physiologicalReaction>
</comment>
<organism evidence="23">
    <name type="scientific">Cacopsylla melanoneura</name>
    <dbReference type="NCBI Taxonomy" id="428564"/>
    <lineage>
        <taxon>Eukaryota</taxon>
        <taxon>Metazoa</taxon>
        <taxon>Ecdysozoa</taxon>
        <taxon>Arthropoda</taxon>
        <taxon>Hexapoda</taxon>
        <taxon>Insecta</taxon>
        <taxon>Pterygota</taxon>
        <taxon>Neoptera</taxon>
        <taxon>Paraneoptera</taxon>
        <taxon>Hemiptera</taxon>
        <taxon>Sternorrhyncha</taxon>
        <taxon>Psylloidea</taxon>
        <taxon>Psyllidae</taxon>
        <taxon>Psyllinae</taxon>
        <taxon>Cacopsylla</taxon>
    </lineage>
</organism>
<dbReference type="AlphaFoldDB" id="A0A8D8S1B1"/>
<evidence type="ECO:0000259" key="21">
    <source>
        <dbReference type="Pfam" id="PF16209"/>
    </source>
</evidence>
<dbReference type="FunFam" id="2.70.150.10:FF:000021">
    <property type="entry name" value="Phospholipid-transporting ATPase"/>
    <property type="match status" value="1"/>
</dbReference>
<feature type="transmembrane region" description="Helical" evidence="19">
    <location>
        <begin position="900"/>
        <end position="919"/>
    </location>
</feature>
<dbReference type="Gene3D" id="2.70.150.10">
    <property type="entry name" value="Calcium-transporting ATPase, cytoplasmic transduction domain A"/>
    <property type="match status" value="1"/>
</dbReference>
<dbReference type="SFLD" id="SFLDS00003">
    <property type="entry name" value="Haloacid_Dehalogenase"/>
    <property type="match status" value="1"/>
</dbReference>
<evidence type="ECO:0000256" key="2">
    <source>
        <dbReference type="ARBA" id="ARBA00004236"/>
    </source>
</evidence>
<dbReference type="SUPFAM" id="SSF81665">
    <property type="entry name" value="Calcium ATPase, transmembrane domain M"/>
    <property type="match status" value="1"/>
</dbReference>
<dbReference type="SFLD" id="SFLDF00027">
    <property type="entry name" value="p-type_atpase"/>
    <property type="match status" value="1"/>
</dbReference>
<feature type="binding site" evidence="17">
    <location>
        <position position="573"/>
    </location>
    <ligand>
        <name>ATP</name>
        <dbReference type="ChEBI" id="CHEBI:30616"/>
    </ligand>
</feature>
<keyword evidence="7 18" id="KW-0479">Metal-binding</keyword>
<feature type="binding site" evidence="18">
    <location>
        <position position="432"/>
    </location>
    <ligand>
        <name>Mg(2+)</name>
        <dbReference type="ChEBI" id="CHEBI:18420"/>
    </ligand>
</feature>
<feature type="binding site" evidence="18">
    <location>
        <position position="430"/>
    </location>
    <ligand>
        <name>Mg(2+)</name>
        <dbReference type="ChEBI" id="CHEBI:18420"/>
    </ligand>
</feature>
<comment type="cofactor">
    <cofactor evidence="18">
        <name>Mg(2+)</name>
        <dbReference type="ChEBI" id="CHEBI:18420"/>
    </cofactor>
</comment>
<feature type="transmembrane region" description="Helical" evidence="19">
    <location>
        <begin position="365"/>
        <end position="387"/>
    </location>
</feature>
<dbReference type="Pfam" id="PF16209">
    <property type="entry name" value="PhoLip_ATPase_N"/>
    <property type="match status" value="1"/>
</dbReference>
<dbReference type="GO" id="GO:0005524">
    <property type="term" value="F:ATP binding"/>
    <property type="evidence" value="ECO:0007669"/>
    <property type="project" value="UniProtKB-UniRule"/>
</dbReference>
<dbReference type="InterPro" id="IPR032631">
    <property type="entry name" value="P-type_ATPase_N"/>
</dbReference>
<protein>
    <recommendedName>
        <fullName evidence="19">Phospholipid-transporting ATPase</fullName>
        <ecNumber evidence="19">7.6.2.1</ecNumber>
    </recommendedName>
</protein>
<keyword evidence="11 19" id="KW-1278">Translocase</keyword>
<feature type="transmembrane region" description="Helical" evidence="19">
    <location>
        <begin position="940"/>
        <end position="963"/>
    </location>
</feature>
<feature type="active site" description="4-aspartylphosphate intermediate" evidence="16">
    <location>
        <position position="430"/>
    </location>
</feature>
<dbReference type="EC" id="7.6.2.1" evidence="19"/>
<dbReference type="InterPro" id="IPR036412">
    <property type="entry name" value="HAD-like_sf"/>
</dbReference>
<keyword evidence="5" id="KW-0597">Phosphoprotein</keyword>
<dbReference type="CDD" id="cd02073">
    <property type="entry name" value="P-type_ATPase_APLT_Dnf-like"/>
    <property type="match status" value="1"/>
</dbReference>
<dbReference type="NCBIfam" id="TIGR01494">
    <property type="entry name" value="ATPase_P-type"/>
    <property type="match status" value="1"/>
</dbReference>
<evidence type="ECO:0000256" key="15">
    <source>
        <dbReference type="ARBA" id="ARBA00051303"/>
    </source>
</evidence>
<dbReference type="GO" id="GO:0045332">
    <property type="term" value="P:phospholipid translocation"/>
    <property type="evidence" value="ECO:0007669"/>
    <property type="project" value="TreeGrafter"/>
</dbReference>
<feature type="transmembrane region" description="Helical" evidence="19">
    <location>
        <begin position="1049"/>
        <end position="1073"/>
    </location>
</feature>
<feature type="binding site" evidence="17">
    <location>
        <position position="806"/>
    </location>
    <ligand>
        <name>ATP</name>
        <dbReference type="ChEBI" id="CHEBI:30616"/>
    </ligand>
</feature>
<proteinExistence type="inferred from homology"/>
<keyword evidence="6 19" id="KW-0812">Transmembrane</keyword>
<feature type="domain" description="P-type ATPase C-terminal" evidence="22">
    <location>
        <begin position="829"/>
        <end position="1078"/>
    </location>
</feature>
<feature type="compositionally biased region" description="Polar residues" evidence="20">
    <location>
        <begin position="1"/>
        <end position="12"/>
    </location>
</feature>
<feature type="binding site" evidence="17">
    <location>
        <position position="430"/>
    </location>
    <ligand>
        <name>ATP</name>
        <dbReference type="ChEBI" id="CHEBI:30616"/>
    </ligand>
</feature>
<feature type="region of interest" description="Disordered" evidence="20">
    <location>
        <begin position="1"/>
        <end position="45"/>
    </location>
</feature>
<keyword evidence="8 17" id="KW-0547">Nucleotide-binding</keyword>
<dbReference type="PANTHER" id="PTHR24092">
    <property type="entry name" value="PROBABLE PHOSPHOLIPID-TRANSPORTING ATPASE"/>
    <property type="match status" value="1"/>
</dbReference>
<feature type="binding site" evidence="17">
    <location>
        <position position="687"/>
    </location>
    <ligand>
        <name>ATP</name>
        <dbReference type="ChEBI" id="CHEBI:30616"/>
    </ligand>
</feature>
<evidence type="ECO:0000256" key="17">
    <source>
        <dbReference type="PIRSR" id="PIRSR606539-2"/>
    </source>
</evidence>
<reference evidence="23" key="1">
    <citation type="submission" date="2021-05" db="EMBL/GenBank/DDBJ databases">
        <authorList>
            <person name="Alioto T."/>
            <person name="Alioto T."/>
            <person name="Gomez Garrido J."/>
        </authorList>
    </citation>
    <scope>NUCLEOTIDE SEQUENCE</scope>
</reference>
<dbReference type="GO" id="GO:0016887">
    <property type="term" value="F:ATP hydrolysis activity"/>
    <property type="evidence" value="ECO:0007669"/>
    <property type="project" value="InterPro"/>
</dbReference>
<evidence type="ECO:0000259" key="22">
    <source>
        <dbReference type="Pfam" id="PF16212"/>
    </source>
</evidence>
<evidence type="ECO:0000256" key="16">
    <source>
        <dbReference type="PIRSR" id="PIRSR606539-1"/>
    </source>
</evidence>
<feature type="binding site" evidence="17">
    <location>
        <position position="783"/>
    </location>
    <ligand>
        <name>ATP</name>
        <dbReference type="ChEBI" id="CHEBI:30616"/>
    </ligand>
</feature>